<reference evidence="7 8" key="2">
    <citation type="submission" date="2016-03" db="EMBL/GenBank/DDBJ databases">
        <title>New uncultured bacterium of the family Gallionellaceae from acid mine drainage: description and reconstruction of genome based on metagenomic analysis of microbial community.</title>
        <authorList>
            <person name="Kadnikov V."/>
            <person name="Ivasenko D."/>
            <person name="Beletsky A."/>
            <person name="Mardanov A."/>
            <person name="Danilova E."/>
            <person name="Pimenov N."/>
            <person name="Karnachuk O."/>
            <person name="Ravin N."/>
        </authorList>
    </citation>
    <scope>NUCLEOTIDE SEQUENCE [LARGE SCALE GENOMIC DNA]</scope>
    <source>
        <strain evidence="7">ShG14-8</strain>
    </source>
</reference>
<dbReference type="PANTHER" id="PTHR10434">
    <property type="entry name" value="1-ACYL-SN-GLYCEROL-3-PHOSPHATE ACYLTRANSFERASE"/>
    <property type="match status" value="1"/>
</dbReference>
<accession>A0A139BPV2</accession>
<dbReference type="SUPFAM" id="SSF69593">
    <property type="entry name" value="Glycerol-3-phosphate (1)-acyltransferase"/>
    <property type="match status" value="1"/>
</dbReference>
<dbReference type="Proteomes" id="UP000070578">
    <property type="component" value="Unassembled WGS sequence"/>
</dbReference>
<dbReference type="Pfam" id="PF01553">
    <property type="entry name" value="Acyltransferase"/>
    <property type="match status" value="1"/>
</dbReference>
<dbReference type="GO" id="GO:0003841">
    <property type="term" value="F:1-acylglycerol-3-phosphate O-acyltransferase activity"/>
    <property type="evidence" value="ECO:0007669"/>
    <property type="project" value="TreeGrafter"/>
</dbReference>
<sequence length="290" mass="31567">MDRHPGNLTVSVFRGARLALHLCYGLLLAVPYPHLDKSTQRRVMKSWSKQLLTLLNIGIQIEGQQPPRGEGGCLLVANHVSWLDIYVLNAIHPAQFIAKSEVRHWPVVGWLAKRCGTIFIERALRQKTSSINRQIGLLLQQGACIGLFPEGTTTDGKQVGHFHSALIQPAIDAGARVHPMVLRYQGENGGPGSAAAFIGATTLVQSIWRILRCRQLNALVVFTPVLATAGVDRRSLARTAQIAIALGLQNIGMAHQADEPQAASTLTQAMLSSQSAYALLVDPLLHRLPK</sequence>
<keyword evidence="2" id="KW-0444">Lipid biosynthesis</keyword>
<name>A0A139BPV2_9PROT</name>
<evidence type="ECO:0000256" key="1">
    <source>
        <dbReference type="ARBA" id="ARBA00005189"/>
    </source>
</evidence>
<dbReference type="SMART" id="SM00563">
    <property type="entry name" value="PlsC"/>
    <property type="match status" value="1"/>
</dbReference>
<evidence type="ECO:0000256" key="4">
    <source>
        <dbReference type="ARBA" id="ARBA00023098"/>
    </source>
</evidence>
<keyword evidence="3 7" id="KW-0808">Transferase</keyword>
<evidence type="ECO:0000313" key="7">
    <source>
        <dbReference type="EMBL" id="KXS30982.1"/>
    </source>
</evidence>
<keyword evidence="4" id="KW-0443">Lipid metabolism</keyword>
<dbReference type="PANTHER" id="PTHR10434:SF64">
    <property type="entry name" value="1-ACYL-SN-GLYCEROL-3-PHOSPHATE ACYLTRANSFERASE-RELATED"/>
    <property type="match status" value="1"/>
</dbReference>
<dbReference type="PATRIC" id="fig|1796491.3.peg.3171"/>
<keyword evidence="5 7" id="KW-0012">Acyltransferase</keyword>
<gene>
    <name evidence="7" type="ORF">AWT59_2894</name>
</gene>
<comment type="caution">
    <text evidence="7">The sequence shown here is derived from an EMBL/GenBank/DDBJ whole genome shotgun (WGS) entry which is preliminary data.</text>
</comment>
<dbReference type="CDD" id="cd07989">
    <property type="entry name" value="LPLAT_AGPAT-like"/>
    <property type="match status" value="1"/>
</dbReference>
<evidence type="ECO:0000256" key="2">
    <source>
        <dbReference type="ARBA" id="ARBA00022516"/>
    </source>
</evidence>
<dbReference type="AlphaFoldDB" id="A0A139BPV2"/>
<evidence type="ECO:0000256" key="5">
    <source>
        <dbReference type="ARBA" id="ARBA00023315"/>
    </source>
</evidence>
<dbReference type="InterPro" id="IPR002123">
    <property type="entry name" value="Plipid/glycerol_acylTrfase"/>
</dbReference>
<evidence type="ECO:0000256" key="3">
    <source>
        <dbReference type="ARBA" id="ARBA00022679"/>
    </source>
</evidence>
<organism evidence="7 8">
    <name type="scientific">Candidatus Gallionella acididurans</name>
    <dbReference type="NCBI Taxonomy" id="1796491"/>
    <lineage>
        <taxon>Bacteria</taxon>
        <taxon>Pseudomonadati</taxon>
        <taxon>Pseudomonadota</taxon>
        <taxon>Betaproteobacteria</taxon>
        <taxon>Nitrosomonadales</taxon>
        <taxon>Gallionellaceae</taxon>
        <taxon>Gallionella</taxon>
    </lineage>
</organism>
<reference evidence="7 8" key="1">
    <citation type="submission" date="2016-02" db="EMBL/GenBank/DDBJ databases">
        <authorList>
            <person name="Wen L."/>
            <person name="He K."/>
            <person name="Yang H."/>
        </authorList>
    </citation>
    <scope>NUCLEOTIDE SEQUENCE [LARGE SCALE GENOMIC DNA]</scope>
    <source>
        <strain evidence="7">ShG14-8</strain>
    </source>
</reference>
<dbReference type="GO" id="GO:0006654">
    <property type="term" value="P:phosphatidic acid biosynthetic process"/>
    <property type="evidence" value="ECO:0007669"/>
    <property type="project" value="TreeGrafter"/>
</dbReference>
<feature type="domain" description="Phospholipid/glycerol acyltransferase" evidence="6">
    <location>
        <begin position="73"/>
        <end position="185"/>
    </location>
</feature>
<evidence type="ECO:0000259" key="6">
    <source>
        <dbReference type="SMART" id="SM00563"/>
    </source>
</evidence>
<proteinExistence type="predicted"/>
<evidence type="ECO:0000313" key="8">
    <source>
        <dbReference type="Proteomes" id="UP000070578"/>
    </source>
</evidence>
<protein>
    <submittedName>
        <fullName evidence="7">Phospholipid/glycerol acyltransferase</fullName>
    </submittedName>
</protein>
<comment type="pathway">
    <text evidence="1">Lipid metabolism.</text>
</comment>
<dbReference type="EMBL" id="LSLI01000112">
    <property type="protein sequence ID" value="KXS30982.1"/>
    <property type="molecule type" value="Genomic_DNA"/>
</dbReference>